<dbReference type="Proteomes" id="UP000003688">
    <property type="component" value="Unassembled WGS sequence"/>
</dbReference>
<accession>B9XDM6</accession>
<dbReference type="AlphaFoldDB" id="B9XDM6"/>
<proteinExistence type="predicted"/>
<dbReference type="InterPro" id="IPR025497">
    <property type="entry name" value="PatA-like_N"/>
</dbReference>
<evidence type="ECO:0000313" key="3">
    <source>
        <dbReference type="Proteomes" id="UP000003688"/>
    </source>
</evidence>
<sequence length="186" mass="20910">MPMKKKKFVHQPDSEQLLELRRREEEIAAKPSAECYLKLADDYQNLGLNKESDRLLQLAESLEGGDRAHGHDHSKGLMSGAANPVMIAEVIQILSRTTLTGDLSIDAKTETFHLYFDKGQIINASSEHYPPALKSFCMALRVTSGTYRFAERPVDKIERLIEGNTEVLLLNAMYDKDQELSQKSGT</sequence>
<dbReference type="Pfam" id="PF14332">
    <property type="entry name" value="DUF4388"/>
    <property type="match status" value="1"/>
</dbReference>
<protein>
    <recommendedName>
        <fullName evidence="1">PatA-like N-terminal domain-containing protein</fullName>
    </recommendedName>
</protein>
<gene>
    <name evidence="2" type="ORF">Cflav_PD6447</name>
</gene>
<reference evidence="2 3" key="1">
    <citation type="journal article" date="2011" name="J. Bacteriol.">
        <title>Genome sequence of 'Pedosphaera parvula' Ellin514, an aerobic Verrucomicrobial isolate from pasture soil.</title>
        <authorList>
            <person name="Kant R."/>
            <person name="van Passel M.W."/>
            <person name="Sangwan P."/>
            <person name="Palva A."/>
            <person name="Lucas S."/>
            <person name="Copeland A."/>
            <person name="Lapidus A."/>
            <person name="Glavina Del Rio T."/>
            <person name="Dalin E."/>
            <person name="Tice H."/>
            <person name="Bruce D."/>
            <person name="Goodwin L."/>
            <person name="Pitluck S."/>
            <person name="Chertkov O."/>
            <person name="Larimer F.W."/>
            <person name="Land M.L."/>
            <person name="Hauser L."/>
            <person name="Brettin T.S."/>
            <person name="Detter J.C."/>
            <person name="Han S."/>
            <person name="de Vos W.M."/>
            <person name="Janssen P.H."/>
            <person name="Smidt H."/>
        </authorList>
    </citation>
    <scope>NUCLEOTIDE SEQUENCE [LARGE SCALE GENOMIC DNA]</scope>
    <source>
        <strain evidence="2 3">Ellin514</strain>
    </source>
</reference>
<evidence type="ECO:0000259" key="1">
    <source>
        <dbReference type="Pfam" id="PF14332"/>
    </source>
</evidence>
<name>B9XDM6_PEDPL</name>
<dbReference type="PANTHER" id="PTHR36304:SF4">
    <property type="entry name" value="DUF4388 DOMAIN-CONTAINING PROTEIN"/>
    <property type="match status" value="1"/>
</dbReference>
<feature type="domain" description="PatA-like N-terminal" evidence="1">
    <location>
        <begin position="87"/>
        <end position="178"/>
    </location>
</feature>
<dbReference type="PANTHER" id="PTHR36304">
    <property type="entry name" value="DOMAIN GTPASE-ACTIVATING PROTEIN, PUTATIVE-RELATED-RELATED"/>
    <property type="match status" value="1"/>
</dbReference>
<keyword evidence="3" id="KW-1185">Reference proteome</keyword>
<organism evidence="2 3">
    <name type="scientific">Pedosphaera parvula (strain Ellin514)</name>
    <dbReference type="NCBI Taxonomy" id="320771"/>
    <lineage>
        <taxon>Bacteria</taxon>
        <taxon>Pseudomonadati</taxon>
        <taxon>Verrucomicrobiota</taxon>
        <taxon>Pedosphaerae</taxon>
        <taxon>Pedosphaerales</taxon>
        <taxon>Pedosphaeraceae</taxon>
        <taxon>Pedosphaera</taxon>
    </lineage>
</organism>
<comment type="caution">
    <text evidence="2">The sequence shown here is derived from an EMBL/GenBank/DDBJ whole genome shotgun (WGS) entry which is preliminary data.</text>
</comment>
<evidence type="ECO:0000313" key="2">
    <source>
        <dbReference type="EMBL" id="EEF62172.1"/>
    </source>
</evidence>
<dbReference type="EMBL" id="ABOX02000006">
    <property type="protein sequence ID" value="EEF62172.1"/>
    <property type="molecule type" value="Genomic_DNA"/>
</dbReference>